<dbReference type="SFLD" id="SFLDS00029">
    <property type="entry name" value="Radical_SAM"/>
    <property type="match status" value="1"/>
</dbReference>
<dbReference type="EMBL" id="DWXZ01000227">
    <property type="protein sequence ID" value="HJB38538.1"/>
    <property type="molecule type" value="Genomic_DNA"/>
</dbReference>
<dbReference type="Gene3D" id="3.30.750.210">
    <property type="match status" value="1"/>
</dbReference>
<dbReference type="PANTHER" id="PTHR42731:SF1">
    <property type="entry name" value="RADICAL SAM DOMAIN PROTEIN"/>
    <property type="match status" value="1"/>
</dbReference>
<evidence type="ECO:0000259" key="1">
    <source>
        <dbReference type="Pfam" id="PF04055"/>
    </source>
</evidence>
<proteinExistence type="predicted"/>
<evidence type="ECO:0000313" key="3">
    <source>
        <dbReference type="EMBL" id="HJB38538.1"/>
    </source>
</evidence>
<dbReference type="NCBIfam" id="TIGR03960">
    <property type="entry name" value="rSAM_fuse_unch"/>
    <property type="match status" value="1"/>
</dbReference>
<dbReference type="SFLD" id="SFLDG01082">
    <property type="entry name" value="B12-binding_domain_containing"/>
    <property type="match status" value="1"/>
</dbReference>
<dbReference type="GO" id="GO:0051536">
    <property type="term" value="F:iron-sulfur cluster binding"/>
    <property type="evidence" value="ECO:0007669"/>
    <property type="project" value="InterPro"/>
</dbReference>
<name>A0A9D2RZH8_9FIRM</name>
<accession>A0A9D2RZH8</accession>
<reference evidence="3" key="1">
    <citation type="journal article" date="2021" name="PeerJ">
        <title>Extensive microbial diversity within the chicken gut microbiome revealed by metagenomics and culture.</title>
        <authorList>
            <person name="Gilroy R."/>
            <person name="Ravi A."/>
            <person name="Getino M."/>
            <person name="Pursley I."/>
            <person name="Horton D.L."/>
            <person name="Alikhan N.F."/>
            <person name="Baker D."/>
            <person name="Gharbi K."/>
            <person name="Hall N."/>
            <person name="Watson M."/>
            <person name="Adriaenssens E.M."/>
            <person name="Foster-Nyarko E."/>
            <person name="Jarju S."/>
            <person name="Secka A."/>
            <person name="Antonio M."/>
            <person name="Oren A."/>
            <person name="Chaudhuri R.R."/>
            <person name="La Ragione R."/>
            <person name="Hildebrand F."/>
            <person name="Pallen M.J."/>
        </authorList>
    </citation>
    <scope>NUCLEOTIDE SEQUENCE</scope>
    <source>
        <strain evidence="3">ChiBcolR8-3208</strain>
    </source>
</reference>
<dbReference type="SUPFAM" id="SSF102114">
    <property type="entry name" value="Radical SAM enzymes"/>
    <property type="match status" value="1"/>
</dbReference>
<organism evidence="3 4">
    <name type="scientific">Candidatus Acutalibacter ornithocaccae</name>
    <dbReference type="NCBI Taxonomy" id="2838416"/>
    <lineage>
        <taxon>Bacteria</taxon>
        <taxon>Bacillati</taxon>
        <taxon>Bacillota</taxon>
        <taxon>Clostridia</taxon>
        <taxon>Eubacteriales</taxon>
        <taxon>Acutalibacteraceae</taxon>
        <taxon>Acutalibacter</taxon>
    </lineage>
</organism>
<dbReference type="InterPro" id="IPR058240">
    <property type="entry name" value="rSAM_sf"/>
</dbReference>
<gene>
    <name evidence="3" type="ORF">H9942_10820</name>
</gene>
<evidence type="ECO:0000313" key="4">
    <source>
        <dbReference type="Proteomes" id="UP000824214"/>
    </source>
</evidence>
<dbReference type="AlphaFoldDB" id="A0A9D2RZH8"/>
<dbReference type="Pfam" id="PF04055">
    <property type="entry name" value="Radical_SAM"/>
    <property type="match status" value="1"/>
</dbReference>
<protein>
    <submittedName>
        <fullName evidence="3">TIGR03960 family B12-binding radical SAM protein</fullName>
    </submittedName>
</protein>
<dbReference type="GO" id="GO:0003824">
    <property type="term" value="F:catalytic activity"/>
    <property type="evidence" value="ECO:0007669"/>
    <property type="project" value="InterPro"/>
</dbReference>
<sequence length="378" mass="43170">MIHNKKLEHALQKVQKPGRYVGGELNSVVKNPSQVEVRFAFCFPDTYEIGMSHLGIKILYGAMNEIPYFWCERVFAPWVDMEEEMRREDIPLYALESGDPVSDFDFIGFTLQYELSYTNVLNMLELAGIPLRSKDRTELRNIVVGGGPCACNPEPLADFFDIFFLGDGEEVDIEVMELYRQCKKEGKSKLAFLEQAAQIQGVYVPAFYDVTYNEDGTVKAYTPTHGAPATVKKRNMMDMDKSYYPKDFVVPLIDVVHNRISEEVLRGCIRGCRFCQAGFLYRPYREKSIETIDRQCRDLCCSTGYDEISLSSLSTSDYSQLNQLIDTLHQWTEGEKVSLSLPSLRVDNFSPELMERINSVRKSGLTFAPEAGSQRMRD</sequence>
<comment type="caution">
    <text evidence="3">The sequence shown here is derived from an EMBL/GenBank/DDBJ whole genome shotgun (WGS) entry which is preliminary data.</text>
</comment>
<feature type="non-terminal residue" evidence="3">
    <location>
        <position position="378"/>
    </location>
</feature>
<feature type="domain" description="Radical SAM" evidence="2">
    <location>
        <begin position="55"/>
        <end position="205"/>
    </location>
</feature>
<evidence type="ECO:0000259" key="2">
    <source>
        <dbReference type="Pfam" id="PF19864"/>
    </source>
</evidence>
<dbReference type="InterPro" id="IPR045784">
    <property type="entry name" value="Radical_SAM_N2"/>
</dbReference>
<dbReference type="PANTHER" id="PTHR42731">
    <property type="entry name" value="SLL1084 PROTEIN"/>
    <property type="match status" value="1"/>
</dbReference>
<reference evidence="3" key="2">
    <citation type="submission" date="2021-04" db="EMBL/GenBank/DDBJ databases">
        <authorList>
            <person name="Gilroy R."/>
        </authorList>
    </citation>
    <scope>NUCLEOTIDE SEQUENCE</scope>
    <source>
        <strain evidence="3">ChiBcolR8-3208</strain>
    </source>
</reference>
<dbReference type="Proteomes" id="UP000824214">
    <property type="component" value="Unassembled WGS sequence"/>
</dbReference>
<dbReference type="Pfam" id="PF19864">
    <property type="entry name" value="Radical_SAM_N2"/>
    <property type="match status" value="1"/>
</dbReference>
<dbReference type="InterPro" id="IPR023862">
    <property type="entry name" value="CHP03960_rSAM"/>
</dbReference>
<feature type="domain" description="Radical SAM core" evidence="1">
    <location>
        <begin position="264"/>
        <end position="375"/>
    </location>
</feature>
<dbReference type="InterPro" id="IPR007197">
    <property type="entry name" value="rSAM"/>
</dbReference>